<reference evidence="2" key="1">
    <citation type="submission" date="2022-03" db="EMBL/GenBank/DDBJ databases">
        <title>A functionally conserved STORR gene fusion in Papaver species that diverged 16.8 million years ago.</title>
        <authorList>
            <person name="Catania T."/>
        </authorList>
    </citation>
    <scope>NUCLEOTIDE SEQUENCE</scope>
    <source>
        <strain evidence="2">S-191538</strain>
    </source>
</reference>
<feature type="signal peptide" evidence="1">
    <location>
        <begin position="1"/>
        <end position="28"/>
    </location>
</feature>
<dbReference type="AlphaFoldDB" id="A0AA41RSN6"/>
<sequence>MEIKRNVSGVMMVVVVLIWGMYLGQISAQATSACYSECMTKCTVPKDFKACRAVCILKCSKNGEQISTATAVTDAVLSNGDDTHHKYCVLGCAYSKCAGISTPTDPHAEEVEGCVKSCDESCISRKN</sequence>
<evidence type="ECO:0000256" key="1">
    <source>
        <dbReference type="SAM" id="SignalP"/>
    </source>
</evidence>
<dbReference type="PANTHER" id="PTHR36312">
    <property type="entry name" value="THIONIN-LIKE PROTEIN 1"/>
    <property type="match status" value="1"/>
</dbReference>
<keyword evidence="3" id="KW-1185">Reference proteome</keyword>
<feature type="chain" id="PRO_5041397625" description="Thionin-like protein 2" evidence="1">
    <location>
        <begin position="29"/>
        <end position="127"/>
    </location>
</feature>
<dbReference type="Proteomes" id="UP001177140">
    <property type="component" value="Unassembled WGS sequence"/>
</dbReference>
<organism evidence="2 3">
    <name type="scientific">Papaver nudicaule</name>
    <name type="common">Iceland poppy</name>
    <dbReference type="NCBI Taxonomy" id="74823"/>
    <lineage>
        <taxon>Eukaryota</taxon>
        <taxon>Viridiplantae</taxon>
        <taxon>Streptophyta</taxon>
        <taxon>Embryophyta</taxon>
        <taxon>Tracheophyta</taxon>
        <taxon>Spermatophyta</taxon>
        <taxon>Magnoliopsida</taxon>
        <taxon>Ranunculales</taxon>
        <taxon>Papaveraceae</taxon>
        <taxon>Papaveroideae</taxon>
        <taxon>Papaver</taxon>
    </lineage>
</organism>
<dbReference type="PANTHER" id="PTHR36312:SF15">
    <property type="entry name" value="THIONIN-LIKE PROTEIN"/>
    <property type="match status" value="1"/>
</dbReference>
<gene>
    <name evidence="2" type="ORF">MKW94_018554</name>
</gene>
<keyword evidence="1" id="KW-0732">Signal</keyword>
<dbReference type="InterPro" id="IPR038975">
    <property type="entry name" value="THNL"/>
</dbReference>
<name>A0AA41RSN6_PAPNU</name>
<evidence type="ECO:0000313" key="2">
    <source>
        <dbReference type="EMBL" id="MCL7023566.1"/>
    </source>
</evidence>
<accession>A0AA41RSN6</accession>
<protein>
    <recommendedName>
        <fullName evidence="4">Thionin-like protein 2</fullName>
    </recommendedName>
</protein>
<evidence type="ECO:0000313" key="3">
    <source>
        <dbReference type="Proteomes" id="UP001177140"/>
    </source>
</evidence>
<comment type="caution">
    <text evidence="2">The sequence shown here is derived from an EMBL/GenBank/DDBJ whole genome shotgun (WGS) entry which is preliminary data.</text>
</comment>
<proteinExistence type="predicted"/>
<dbReference type="PROSITE" id="PS51257">
    <property type="entry name" value="PROKAR_LIPOPROTEIN"/>
    <property type="match status" value="1"/>
</dbReference>
<evidence type="ECO:0008006" key="4">
    <source>
        <dbReference type="Google" id="ProtNLM"/>
    </source>
</evidence>
<dbReference type="EMBL" id="JAJJMA010023769">
    <property type="protein sequence ID" value="MCL7023566.1"/>
    <property type="molecule type" value="Genomic_DNA"/>
</dbReference>